<evidence type="ECO:0000256" key="1">
    <source>
        <dbReference type="SAM" id="Phobius"/>
    </source>
</evidence>
<proteinExistence type="predicted"/>
<organism evidence="2 3">
    <name type="scientific">Penicillium subrubescens</name>
    <dbReference type="NCBI Taxonomy" id="1316194"/>
    <lineage>
        <taxon>Eukaryota</taxon>
        <taxon>Fungi</taxon>
        <taxon>Dikarya</taxon>
        <taxon>Ascomycota</taxon>
        <taxon>Pezizomycotina</taxon>
        <taxon>Eurotiomycetes</taxon>
        <taxon>Eurotiomycetidae</taxon>
        <taxon>Eurotiales</taxon>
        <taxon>Aspergillaceae</taxon>
        <taxon>Penicillium</taxon>
    </lineage>
</organism>
<evidence type="ECO:0000313" key="3">
    <source>
        <dbReference type="Proteomes" id="UP000186955"/>
    </source>
</evidence>
<feature type="transmembrane region" description="Helical" evidence="1">
    <location>
        <begin position="42"/>
        <end position="61"/>
    </location>
</feature>
<keyword evidence="1" id="KW-0812">Transmembrane</keyword>
<name>A0A1Q5U1F0_9EURO</name>
<dbReference type="Proteomes" id="UP000186955">
    <property type="component" value="Unassembled WGS sequence"/>
</dbReference>
<dbReference type="AlphaFoldDB" id="A0A1Q5U1F0"/>
<reference evidence="2 3" key="1">
    <citation type="submission" date="2016-10" db="EMBL/GenBank/DDBJ databases">
        <title>Genome sequence of the ascomycete fungus Penicillium subrubescens.</title>
        <authorList>
            <person name="De Vries R.P."/>
            <person name="Peng M."/>
            <person name="Dilokpimol A."/>
            <person name="Hilden K."/>
            <person name="Makela M.R."/>
            <person name="Grigoriev I."/>
            <person name="Riley R."/>
            <person name="Granchi Z."/>
        </authorList>
    </citation>
    <scope>NUCLEOTIDE SEQUENCE [LARGE SCALE GENOMIC DNA]</scope>
    <source>
        <strain evidence="2 3">CBS 132785</strain>
    </source>
</reference>
<comment type="caution">
    <text evidence="2">The sequence shown here is derived from an EMBL/GenBank/DDBJ whole genome shotgun (WGS) entry which is preliminary data.</text>
</comment>
<keyword evidence="1" id="KW-1133">Transmembrane helix</keyword>
<keyword evidence="1" id="KW-0472">Membrane</keyword>
<evidence type="ECO:0000313" key="2">
    <source>
        <dbReference type="EMBL" id="OKP06306.1"/>
    </source>
</evidence>
<keyword evidence="3" id="KW-1185">Reference proteome</keyword>
<protein>
    <submittedName>
        <fullName evidence="2">Uncharacterized protein</fullName>
    </submittedName>
</protein>
<dbReference type="EMBL" id="MNBE01000598">
    <property type="protein sequence ID" value="OKP06306.1"/>
    <property type="molecule type" value="Genomic_DNA"/>
</dbReference>
<sequence length="64" mass="6094">MAAMYGMWDGANMAPSGCLGLAAGADAPSASGRSSRLAKLCWPLSLGGPALAVVSAAAAVASGQ</sequence>
<accession>A0A1Q5U1F0</accession>
<gene>
    <name evidence="2" type="ORF">PENSUB_6296</name>
</gene>